<dbReference type="Proteomes" id="UP000887576">
    <property type="component" value="Unplaced"/>
</dbReference>
<reference evidence="2" key="1">
    <citation type="submission" date="2022-11" db="UniProtKB">
        <authorList>
            <consortium name="WormBaseParasite"/>
        </authorList>
    </citation>
    <scope>IDENTIFICATION</scope>
</reference>
<protein>
    <submittedName>
        <fullName evidence="2">Non-specific serine/threonine protein kinase</fullName>
    </submittedName>
</protein>
<proteinExistence type="predicted"/>
<organism evidence="1 2">
    <name type="scientific">Panagrolaimus sp. JU765</name>
    <dbReference type="NCBI Taxonomy" id="591449"/>
    <lineage>
        <taxon>Eukaryota</taxon>
        <taxon>Metazoa</taxon>
        <taxon>Ecdysozoa</taxon>
        <taxon>Nematoda</taxon>
        <taxon>Chromadorea</taxon>
        <taxon>Rhabditida</taxon>
        <taxon>Tylenchina</taxon>
        <taxon>Panagrolaimomorpha</taxon>
        <taxon>Panagrolaimoidea</taxon>
        <taxon>Panagrolaimidae</taxon>
        <taxon>Panagrolaimus</taxon>
    </lineage>
</organism>
<evidence type="ECO:0000313" key="2">
    <source>
        <dbReference type="WBParaSite" id="JU765_v2.g14091.t2"/>
    </source>
</evidence>
<accession>A0AC34Q8F2</accession>
<dbReference type="WBParaSite" id="JU765_v2.g14091.t2">
    <property type="protein sequence ID" value="JU765_v2.g14091.t2"/>
    <property type="gene ID" value="JU765_v2.g14091"/>
</dbReference>
<evidence type="ECO:0000313" key="1">
    <source>
        <dbReference type="Proteomes" id="UP000887576"/>
    </source>
</evidence>
<sequence>MTDNTNHLASGSEGGVLSIFDIEKKHFLSQTATVDTEYDGGFTKIKTIDHLIYGLTTQSSIYCYDKRMTTNRNLINGLETLFYRKARNSYGFITSMSIDPINQHWMILTSSTAGSNNIFLYDLRFLALEVSSWGHPNIKTVVLNSWPIIPNNGNDCNQLSTSVSKEGEISIWNLKSGQGNDRSHILWPGGENNNELKYKNLADDVLNYDYKNLADDVLNYDNDLQTTALIQSIKLNGLFTGDTQGSLRFWSLTQPQRCNYLSGPYRKHLTPPLVQRQCSASTSMAQPDSSIFYRRVDSNTTTIIKEDRPKLIRKDVFQHMEKDYDRMMPVGEQHRDGITDLGLISDDYLISTGRDGVVKVWKIFNN</sequence>
<name>A0AC34Q8F2_9BILA</name>